<feature type="non-terminal residue" evidence="3">
    <location>
        <position position="1"/>
    </location>
</feature>
<comment type="similarity">
    <text evidence="1">Belongs to the short-chain dehydrogenases/reductases (SDR) family.</text>
</comment>
<dbReference type="InterPro" id="IPR020904">
    <property type="entry name" value="Sc_DH/Rdtase_CS"/>
</dbReference>
<dbReference type="EMBL" id="JBHTIS010002393">
    <property type="protein sequence ID" value="MFD1049774.1"/>
    <property type="molecule type" value="Genomic_DNA"/>
</dbReference>
<reference evidence="4" key="1">
    <citation type="journal article" date="2019" name="Int. J. Syst. Evol. Microbiol.">
        <title>The Global Catalogue of Microorganisms (GCM) 10K type strain sequencing project: providing services to taxonomists for standard genome sequencing and annotation.</title>
        <authorList>
            <consortium name="The Broad Institute Genomics Platform"/>
            <consortium name="The Broad Institute Genome Sequencing Center for Infectious Disease"/>
            <person name="Wu L."/>
            <person name="Ma J."/>
        </authorList>
    </citation>
    <scope>NUCLEOTIDE SEQUENCE [LARGE SCALE GENOMIC DNA]</scope>
    <source>
        <strain evidence="4">JCM 31486</strain>
    </source>
</reference>
<dbReference type="SUPFAM" id="SSF51735">
    <property type="entry name" value="NAD(P)-binding Rossmann-fold domains"/>
    <property type="match status" value="1"/>
</dbReference>
<dbReference type="PRINTS" id="PR00080">
    <property type="entry name" value="SDRFAMILY"/>
</dbReference>
<name>A0ABW3MJD6_9PSEU</name>
<dbReference type="Pfam" id="PF13561">
    <property type="entry name" value="adh_short_C2"/>
    <property type="match status" value="1"/>
</dbReference>
<gene>
    <name evidence="3" type="ORF">ACFQ1S_31705</name>
</gene>
<dbReference type="InterPro" id="IPR036291">
    <property type="entry name" value="NAD(P)-bd_dom_sf"/>
</dbReference>
<keyword evidence="4" id="KW-1185">Reference proteome</keyword>
<protein>
    <submittedName>
        <fullName evidence="3">SDR family oxidoreductase</fullName>
    </submittedName>
</protein>
<evidence type="ECO:0000313" key="3">
    <source>
        <dbReference type="EMBL" id="MFD1049774.1"/>
    </source>
</evidence>
<evidence type="ECO:0000313" key="4">
    <source>
        <dbReference type="Proteomes" id="UP001597045"/>
    </source>
</evidence>
<dbReference type="InterPro" id="IPR002347">
    <property type="entry name" value="SDR_fam"/>
</dbReference>
<dbReference type="PANTHER" id="PTHR42760">
    <property type="entry name" value="SHORT-CHAIN DEHYDROGENASES/REDUCTASES FAMILY MEMBER"/>
    <property type="match status" value="1"/>
</dbReference>
<evidence type="ECO:0000256" key="1">
    <source>
        <dbReference type="ARBA" id="ARBA00006484"/>
    </source>
</evidence>
<comment type="caution">
    <text evidence="3">The sequence shown here is derived from an EMBL/GenBank/DDBJ whole genome shotgun (WGS) entry which is preliminary data.</text>
</comment>
<keyword evidence="2" id="KW-0560">Oxidoreductase</keyword>
<accession>A0ABW3MJD6</accession>
<sequence length="181" mass="19352">HVAAHAEAILADHRIDVLVNNAGIIRRADAVEHGYDDWRAVMNVNLDSVFELTRTVGAAMVRRQAGKIITIASLLSFQGGIRVAAYTASKHAVTGLTRTLSNEWAASNVQVNAIAPGYFATDNTAALRADQRRYEEILGRIPTGRWGSPDDLAGAAVFLASSASDYVTGHVLAVDGGWLAR</sequence>
<organism evidence="3 4">
    <name type="scientific">Kibdelosporangium lantanae</name>
    <dbReference type="NCBI Taxonomy" id="1497396"/>
    <lineage>
        <taxon>Bacteria</taxon>
        <taxon>Bacillati</taxon>
        <taxon>Actinomycetota</taxon>
        <taxon>Actinomycetes</taxon>
        <taxon>Pseudonocardiales</taxon>
        <taxon>Pseudonocardiaceae</taxon>
        <taxon>Kibdelosporangium</taxon>
    </lineage>
</organism>
<evidence type="ECO:0000256" key="2">
    <source>
        <dbReference type="ARBA" id="ARBA00023002"/>
    </source>
</evidence>
<dbReference type="PRINTS" id="PR00081">
    <property type="entry name" value="GDHRDH"/>
</dbReference>
<dbReference type="PANTHER" id="PTHR42760:SF5">
    <property type="entry name" value="2-DEHYDRO-3-DEOXY-D-GLUCONATE 5-DEHYDROGENASE"/>
    <property type="match status" value="1"/>
</dbReference>
<dbReference type="Gene3D" id="3.40.50.720">
    <property type="entry name" value="NAD(P)-binding Rossmann-like Domain"/>
    <property type="match status" value="1"/>
</dbReference>
<dbReference type="PROSITE" id="PS00061">
    <property type="entry name" value="ADH_SHORT"/>
    <property type="match status" value="1"/>
</dbReference>
<proteinExistence type="inferred from homology"/>
<dbReference type="Proteomes" id="UP001597045">
    <property type="component" value="Unassembled WGS sequence"/>
</dbReference>